<keyword evidence="3" id="KW-0732">Signal</keyword>
<evidence type="ECO:0000313" key="5">
    <source>
        <dbReference type="Ensembl" id="ENSCCRP00015015827.1"/>
    </source>
</evidence>
<protein>
    <recommendedName>
        <fullName evidence="4">Chemokine interleukin-8-like domain-containing protein</fullName>
    </recommendedName>
</protein>
<proteinExistence type="predicted"/>
<organism evidence="5 6">
    <name type="scientific">Cyprinus carpio</name>
    <name type="common">Common carp</name>
    <dbReference type="NCBI Taxonomy" id="7962"/>
    <lineage>
        <taxon>Eukaryota</taxon>
        <taxon>Metazoa</taxon>
        <taxon>Chordata</taxon>
        <taxon>Craniata</taxon>
        <taxon>Vertebrata</taxon>
        <taxon>Euteleostomi</taxon>
        <taxon>Actinopterygii</taxon>
        <taxon>Neopterygii</taxon>
        <taxon>Teleostei</taxon>
        <taxon>Ostariophysi</taxon>
        <taxon>Cypriniformes</taxon>
        <taxon>Cyprinidae</taxon>
        <taxon>Cyprininae</taxon>
        <taxon>Cyprinus</taxon>
    </lineage>
</organism>
<dbReference type="InterPro" id="IPR001811">
    <property type="entry name" value="Chemokine_IL8-like_dom"/>
</dbReference>
<dbReference type="AlphaFoldDB" id="A0A8C1T0V2"/>
<evidence type="ECO:0000256" key="3">
    <source>
        <dbReference type="SAM" id="SignalP"/>
    </source>
</evidence>
<feature type="region of interest" description="Disordered" evidence="2">
    <location>
        <begin position="112"/>
        <end position="131"/>
    </location>
</feature>
<feature type="signal peptide" evidence="3">
    <location>
        <begin position="1"/>
        <end position="21"/>
    </location>
</feature>
<dbReference type="Proteomes" id="UP000694700">
    <property type="component" value="Unplaced"/>
</dbReference>
<dbReference type="Ensembl" id="ENSCCRT00015016378.1">
    <property type="protein sequence ID" value="ENSCCRP00015015827.1"/>
    <property type="gene ID" value="ENSCCRG00015007052.1"/>
</dbReference>
<keyword evidence="1" id="KW-0202">Cytokine</keyword>
<accession>A0A8C1T0V2</accession>
<feature type="compositionally biased region" description="Low complexity" evidence="2">
    <location>
        <begin position="112"/>
        <end position="124"/>
    </location>
</feature>
<feature type="domain" description="Chemokine interleukin-8-like" evidence="4">
    <location>
        <begin position="27"/>
        <end position="86"/>
    </location>
</feature>
<name>A0A8C1T0V2_CYPCA</name>
<dbReference type="GO" id="GO:0008009">
    <property type="term" value="F:chemokine activity"/>
    <property type="evidence" value="ECO:0007669"/>
    <property type="project" value="InterPro"/>
</dbReference>
<dbReference type="InterPro" id="IPR036048">
    <property type="entry name" value="Interleukin_8-like_sf"/>
</dbReference>
<dbReference type="Gene3D" id="2.40.50.40">
    <property type="match status" value="1"/>
</dbReference>
<dbReference type="CDD" id="cd00272">
    <property type="entry name" value="Chemokine_CC"/>
    <property type="match status" value="1"/>
</dbReference>
<dbReference type="PANTHER" id="PTHR12015">
    <property type="entry name" value="SMALL INDUCIBLE CYTOKINE A"/>
    <property type="match status" value="1"/>
</dbReference>
<feature type="chain" id="PRO_5034056006" description="Chemokine interleukin-8-like domain-containing protein" evidence="3">
    <location>
        <begin position="22"/>
        <end position="131"/>
    </location>
</feature>
<evidence type="ECO:0000313" key="6">
    <source>
        <dbReference type="Proteomes" id="UP000694700"/>
    </source>
</evidence>
<dbReference type="SUPFAM" id="SSF54117">
    <property type="entry name" value="Interleukin 8-like chemokines"/>
    <property type="match status" value="1"/>
</dbReference>
<dbReference type="GO" id="GO:0006955">
    <property type="term" value="P:immune response"/>
    <property type="evidence" value="ECO:0007669"/>
    <property type="project" value="InterPro"/>
</dbReference>
<evidence type="ECO:0000259" key="4">
    <source>
        <dbReference type="SMART" id="SM00199"/>
    </source>
</evidence>
<dbReference type="InterPro" id="IPR039809">
    <property type="entry name" value="Chemokine_b/g/d"/>
</dbReference>
<sequence>MKFTLFAAILFSIGWMRCVSPVHDGPAPNCCLRVSKTKIPVEAIMNYSMQAALPCPIRAIRFHTKKGKTICSDPNDRWAKKAITHVNQILNPPKPSEEPTMSYTSATNLIPTTTSTIKTPGTETDNNCVHN</sequence>
<evidence type="ECO:0000256" key="2">
    <source>
        <dbReference type="SAM" id="MobiDB-lite"/>
    </source>
</evidence>
<dbReference type="Pfam" id="PF00048">
    <property type="entry name" value="IL8"/>
    <property type="match status" value="1"/>
</dbReference>
<dbReference type="PANTHER" id="PTHR12015:SF177">
    <property type="entry name" value="CHEMOKINE INTERLEUKIN-8-LIKE DOMAIN-CONTAINING PROTEIN"/>
    <property type="match status" value="1"/>
</dbReference>
<dbReference type="GO" id="GO:0005615">
    <property type="term" value="C:extracellular space"/>
    <property type="evidence" value="ECO:0007669"/>
    <property type="project" value="UniProtKB-KW"/>
</dbReference>
<evidence type="ECO:0000256" key="1">
    <source>
        <dbReference type="ARBA" id="ARBA00022514"/>
    </source>
</evidence>
<dbReference type="SMART" id="SM00199">
    <property type="entry name" value="SCY"/>
    <property type="match status" value="1"/>
</dbReference>
<reference evidence="5" key="1">
    <citation type="submission" date="2025-08" db="UniProtKB">
        <authorList>
            <consortium name="Ensembl"/>
        </authorList>
    </citation>
    <scope>IDENTIFICATION</scope>
</reference>